<dbReference type="Proteomes" id="UP001265550">
    <property type="component" value="Unassembled WGS sequence"/>
</dbReference>
<gene>
    <name evidence="3" type="ORF">J2X09_001959</name>
</gene>
<keyword evidence="4" id="KW-1185">Reference proteome</keyword>
<dbReference type="Pfam" id="PF13937">
    <property type="entry name" value="DUF4212"/>
    <property type="match status" value="1"/>
</dbReference>
<evidence type="ECO:0000259" key="2">
    <source>
        <dbReference type="Pfam" id="PF13937"/>
    </source>
</evidence>
<keyword evidence="1" id="KW-1133">Transmembrane helix</keyword>
<organism evidence="3 4">
    <name type="scientific">Hydrogenophaga laconesensis</name>
    <dbReference type="NCBI Taxonomy" id="1805971"/>
    <lineage>
        <taxon>Bacteria</taxon>
        <taxon>Pseudomonadati</taxon>
        <taxon>Pseudomonadota</taxon>
        <taxon>Betaproteobacteria</taxon>
        <taxon>Burkholderiales</taxon>
        <taxon>Comamonadaceae</taxon>
        <taxon>Hydrogenophaga</taxon>
    </lineage>
</organism>
<keyword evidence="1" id="KW-0472">Membrane</keyword>
<evidence type="ECO:0000313" key="4">
    <source>
        <dbReference type="Proteomes" id="UP001265550"/>
    </source>
</evidence>
<protein>
    <submittedName>
        <fullName evidence="3">Solute:sodium symporter small subunit</fullName>
    </submittedName>
</protein>
<keyword evidence="1" id="KW-0812">Transmembrane</keyword>
<proteinExistence type="predicted"/>
<dbReference type="NCBIfam" id="TIGR03647">
    <property type="entry name" value="Na_symport_sm"/>
    <property type="match status" value="1"/>
</dbReference>
<dbReference type="RefSeq" id="WP_310308115.1">
    <property type="nucleotide sequence ID" value="NZ_JAVDWE010000004.1"/>
</dbReference>
<feature type="domain" description="Sodium symporter small subunit" evidence="2">
    <location>
        <begin position="10"/>
        <end position="78"/>
    </location>
</feature>
<evidence type="ECO:0000313" key="3">
    <source>
        <dbReference type="EMBL" id="MDR7094221.1"/>
    </source>
</evidence>
<feature type="transmembrane region" description="Helical" evidence="1">
    <location>
        <begin position="15"/>
        <end position="37"/>
    </location>
</feature>
<evidence type="ECO:0000256" key="1">
    <source>
        <dbReference type="SAM" id="Phobius"/>
    </source>
</evidence>
<dbReference type="InterPro" id="IPR019886">
    <property type="entry name" value="Na_symporter_ssu"/>
</dbReference>
<name>A0ABU1V9T5_9BURK</name>
<accession>A0ABU1V9T5</accession>
<comment type="caution">
    <text evidence="3">The sequence shown here is derived from an EMBL/GenBank/DDBJ whole genome shotgun (WGS) entry which is preliminary data.</text>
</comment>
<reference evidence="3 4" key="1">
    <citation type="submission" date="2023-07" db="EMBL/GenBank/DDBJ databases">
        <title>Sorghum-associated microbial communities from plants grown in Nebraska, USA.</title>
        <authorList>
            <person name="Schachtman D."/>
        </authorList>
    </citation>
    <scope>NUCLEOTIDE SEQUENCE [LARGE SCALE GENOMIC DNA]</scope>
    <source>
        <strain evidence="3 4">BE240</strain>
    </source>
</reference>
<feature type="transmembrane region" description="Helical" evidence="1">
    <location>
        <begin position="49"/>
        <end position="71"/>
    </location>
</feature>
<sequence>MSERPTTDEHDRRALALKAVLLSVMVMVSFGVCFFARELSFVVMGWPVHFWMAAQGAVLVFIVIVVVYATVMSRLEAEDAAEQELEAGDG</sequence>
<dbReference type="EMBL" id="JAVDWE010000004">
    <property type="protein sequence ID" value="MDR7094221.1"/>
    <property type="molecule type" value="Genomic_DNA"/>
</dbReference>